<dbReference type="Pfam" id="PF12833">
    <property type="entry name" value="HTH_18"/>
    <property type="match status" value="1"/>
</dbReference>
<dbReference type="PANTHER" id="PTHR43280:SF32">
    <property type="entry name" value="TRANSCRIPTIONAL REGULATORY PROTEIN"/>
    <property type="match status" value="1"/>
</dbReference>
<dbReference type="PROSITE" id="PS01124">
    <property type="entry name" value="HTH_ARAC_FAMILY_2"/>
    <property type="match status" value="1"/>
</dbReference>
<dbReference type="EMBL" id="AP024484">
    <property type="protein sequence ID" value="BCS85061.1"/>
    <property type="molecule type" value="Genomic_DNA"/>
</dbReference>
<dbReference type="SUPFAM" id="SSF46689">
    <property type="entry name" value="Homeodomain-like"/>
    <property type="match status" value="1"/>
</dbReference>
<accession>A0ABN6EIW0</accession>
<reference evidence="5 6" key="1">
    <citation type="journal article" date="2022" name="Int. J. Syst. Evol. Microbiol.">
        <title>Prevotella herbatica sp. nov., a plant polysaccharide-decomposing anaerobic bacterium isolated from a methanogenic reactor.</title>
        <authorList>
            <person name="Uek A."/>
            <person name="Tonouchi A."/>
            <person name="Kaku N."/>
            <person name="Ueki K."/>
        </authorList>
    </citation>
    <scope>NUCLEOTIDE SEQUENCE [LARGE SCALE GENOMIC DNA]</scope>
    <source>
        <strain evidence="5 6">WR041</strain>
    </source>
</reference>
<dbReference type="SMART" id="SM00342">
    <property type="entry name" value="HTH_ARAC"/>
    <property type="match status" value="1"/>
</dbReference>
<evidence type="ECO:0000313" key="5">
    <source>
        <dbReference type="EMBL" id="BCS85061.1"/>
    </source>
</evidence>
<protein>
    <submittedName>
        <fullName evidence="5">AraC family transcriptional regulator</fullName>
    </submittedName>
</protein>
<dbReference type="InterPro" id="IPR020449">
    <property type="entry name" value="Tscrpt_reg_AraC-type_HTH"/>
</dbReference>
<evidence type="ECO:0000256" key="1">
    <source>
        <dbReference type="ARBA" id="ARBA00023015"/>
    </source>
</evidence>
<dbReference type="Gene3D" id="1.10.10.60">
    <property type="entry name" value="Homeodomain-like"/>
    <property type="match status" value="2"/>
</dbReference>
<keyword evidence="3" id="KW-0804">Transcription</keyword>
<sequence>MAENDVVIIDSIDKYNEMMGLETKHPLIAVVDMSEANYQNAKKEKTLEYEVYSVWLKQTMCGDITYGRQPYDYQEGTVTSFAPGQVVHFKPAKDYKPQALGLIFHPDLIRGTSLGHDIKQYAFFDYSSREALHLSEDEKAIFKDSLNRIKLELDHPIDNHSKKLICRNIELLLDYCMRFYERQFVTRKAANRDVLDKFEKLLNNYFTGDRALHDGLPSVKYFAEECFLSPNYFGDLVKKETGKAPQDHIQSKIIDLAKEELASSQDTINEIAYHLGFQYSQHFNRYFKRNVGVTPSQFRKQMAEA</sequence>
<keyword evidence="6" id="KW-1185">Reference proteome</keyword>
<dbReference type="PANTHER" id="PTHR43280">
    <property type="entry name" value="ARAC-FAMILY TRANSCRIPTIONAL REGULATOR"/>
    <property type="match status" value="1"/>
</dbReference>
<proteinExistence type="predicted"/>
<evidence type="ECO:0000256" key="2">
    <source>
        <dbReference type="ARBA" id="ARBA00023125"/>
    </source>
</evidence>
<evidence type="ECO:0000313" key="6">
    <source>
        <dbReference type="Proteomes" id="UP001319045"/>
    </source>
</evidence>
<dbReference type="InterPro" id="IPR009057">
    <property type="entry name" value="Homeodomain-like_sf"/>
</dbReference>
<keyword evidence="2" id="KW-0238">DNA-binding</keyword>
<dbReference type="RefSeq" id="WP_207155224.1">
    <property type="nucleotide sequence ID" value="NZ_AP024484.1"/>
</dbReference>
<dbReference type="PRINTS" id="PR00032">
    <property type="entry name" value="HTHARAC"/>
</dbReference>
<evidence type="ECO:0000256" key="3">
    <source>
        <dbReference type="ARBA" id="ARBA00023163"/>
    </source>
</evidence>
<dbReference type="Proteomes" id="UP001319045">
    <property type="component" value="Chromosome"/>
</dbReference>
<keyword evidence="1" id="KW-0805">Transcription regulation</keyword>
<feature type="domain" description="HTH araC/xylS-type" evidence="4">
    <location>
        <begin position="196"/>
        <end position="301"/>
    </location>
</feature>
<evidence type="ECO:0000259" key="4">
    <source>
        <dbReference type="PROSITE" id="PS01124"/>
    </source>
</evidence>
<name>A0ABN6EIW0_9BACT</name>
<organism evidence="5 6">
    <name type="scientific">Prevotella herbatica</name>
    <dbReference type="NCBI Taxonomy" id="2801997"/>
    <lineage>
        <taxon>Bacteria</taxon>
        <taxon>Pseudomonadati</taxon>
        <taxon>Bacteroidota</taxon>
        <taxon>Bacteroidia</taxon>
        <taxon>Bacteroidales</taxon>
        <taxon>Prevotellaceae</taxon>
        <taxon>Prevotella</taxon>
    </lineage>
</organism>
<dbReference type="InterPro" id="IPR018060">
    <property type="entry name" value="HTH_AraC"/>
</dbReference>
<gene>
    <name evidence="5" type="ORF">prwr041_09540</name>
</gene>